<keyword evidence="3" id="KW-1185">Reference proteome</keyword>
<dbReference type="AlphaFoldDB" id="A0A010QTH1"/>
<evidence type="ECO:0000256" key="1">
    <source>
        <dbReference type="SAM" id="SignalP"/>
    </source>
</evidence>
<feature type="chain" id="PRO_5001456193" evidence="1">
    <location>
        <begin position="22"/>
        <end position="179"/>
    </location>
</feature>
<keyword evidence="1" id="KW-0732">Signal</keyword>
<evidence type="ECO:0000313" key="2">
    <source>
        <dbReference type="EMBL" id="EXF83462.1"/>
    </source>
</evidence>
<organism evidence="2 3">
    <name type="scientific">Colletotrichum fioriniae PJ7</name>
    <dbReference type="NCBI Taxonomy" id="1445577"/>
    <lineage>
        <taxon>Eukaryota</taxon>
        <taxon>Fungi</taxon>
        <taxon>Dikarya</taxon>
        <taxon>Ascomycota</taxon>
        <taxon>Pezizomycotina</taxon>
        <taxon>Sordariomycetes</taxon>
        <taxon>Hypocreomycetidae</taxon>
        <taxon>Glomerellales</taxon>
        <taxon>Glomerellaceae</taxon>
        <taxon>Colletotrichum</taxon>
        <taxon>Colletotrichum acutatum species complex</taxon>
    </lineage>
</organism>
<dbReference type="KEGG" id="cfj:CFIO01_07939"/>
<dbReference type="Proteomes" id="UP000020467">
    <property type="component" value="Unassembled WGS sequence"/>
</dbReference>
<dbReference type="HOGENOM" id="CLU_1503321_0_0_1"/>
<reference evidence="2 3" key="1">
    <citation type="submission" date="2014-02" db="EMBL/GenBank/DDBJ databases">
        <title>The genome sequence of Colletotrichum fioriniae PJ7.</title>
        <authorList>
            <person name="Baroncelli R."/>
            <person name="Thon M.R."/>
        </authorList>
    </citation>
    <scope>NUCLEOTIDE SEQUENCE [LARGE SCALE GENOMIC DNA]</scope>
    <source>
        <strain evidence="2 3">PJ7</strain>
    </source>
</reference>
<sequence length="179" mass="20297">MHHQSLAVIFAATGYMLGASAFPTDRPLVKMDVANSVVPVADEVDSLNSIDKRASIFDICFKGYNPPPPIRTDNLSRFLNIEAARGVAPTNWEQATGNRHVQFQAWTTDNLGQFRGRVRLRFNPLFHIRGEEFRWTVSWRRGGTEGCVRGGTMSVRDQDADFSFDIDSTMEYFFTIERT</sequence>
<feature type="signal peptide" evidence="1">
    <location>
        <begin position="1"/>
        <end position="21"/>
    </location>
</feature>
<evidence type="ECO:0000313" key="3">
    <source>
        <dbReference type="Proteomes" id="UP000020467"/>
    </source>
</evidence>
<dbReference type="EMBL" id="JARH01000236">
    <property type="protein sequence ID" value="EXF83462.1"/>
    <property type="molecule type" value="Genomic_DNA"/>
</dbReference>
<comment type="caution">
    <text evidence="2">The sequence shown here is derived from an EMBL/GenBank/DDBJ whole genome shotgun (WGS) entry which is preliminary data.</text>
</comment>
<dbReference type="OrthoDB" id="10340751at2759"/>
<name>A0A010QTH1_9PEZI</name>
<accession>A0A010QTH1</accession>
<protein>
    <submittedName>
        <fullName evidence="2">Uncharacterized protein</fullName>
    </submittedName>
</protein>
<proteinExistence type="predicted"/>
<gene>
    <name evidence="2" type="ORF">CFIO01_07939</name>
</gene>